<dbReference type="GO" id="GO:0005739">
    <property type="term" value="C:mitochondrion"/>
    <property type="evidence" value="ECO:0007669"/>
    <property type="project" value="InterPro"/>
</dbReference>
<accession>A0A4T0EHZ3</accession>
<name>A0A4T0EHZ3_AURPU</name>
<evidence type="ECO:0000313" key="4">
    <source>
        <dbReference type="Proteomes" id="UP000304928"/>
    </source>
</evidence>
<dbReference type="AlphaFoldDB" id="A0A4T0EHZ3"/>
<sequence>MYEAFRRSAAQTARAVSRQQTKRYAHHEAPAAGSIKYPEEEKLGKGFFMTISLIPIGYLMYQFTGPGNYEHKYFTRVINSYDHYRKDAAHINALHTDALEQAAADRNLFANTQRTQNVQLKFPEILNTGAPHNVPAGHYADMSQVIAKYEKESYEANAKKLQQIKDNAVPSEHPFKGNLPTGVQTVLM</sequence>
<dbReference type="InterPro" id="IPR034444">
    <property type="entry name" value="Nuo17.8"/>
</dbReference>
<evidence type="ECO:0000313" key="2">
    <source>
        <dbReference type="EMBL" id="THZ50615.1"/>
    </source>
</evidence>
<comment type="caution">
    <text evidence="3">The sequence shown here is derived from an EMBL/GenBank/DDBJ whole genome shotgun (WGS) entry which is preliminary data.</text>
</comment>
<dbReference type="PANTHER" id="PTHR42100:SF1">
    <property type="entry name" value="OXIDOREDUCTASE 178 KDA SUBUNIT, PUTATIVE (AFU_ORTHOLOGUE AFUA_8G04320)-RELATED"/>
    <property type="match status" value="1"/>
</dbReference>
<evidence type="ECO:0000313" key="5">
    <source>
        <dbReference type="Proteomes" id="UP000304947"/>
    </source>
</evidence>
<dbReference type="EMBL" id="QZBU01000079">
    <property type="protein sequence ID" value="TIA73927.1"/>
    <property type="molecule type" value="Genomic_DNA"/>
</dbReference>
<dbReference type="EMBL" id="QZBN01000137">
    <property type="protein sequence ID" value="THZ50615.1"/>
    <property type="molecule type" value="Genomic_DNA"/>
</dbReference>
<evidence type="ECO:0008006" key="7">
    <source>
        <dbReference type="Google" id="ProtNLM"/>
    </source>
</evidence>
<proteinExistence type="predicted"/>
<gene>
    <name evidence="3" type="ORF">D6C83_00593</name>
    <name evidence="2" type="ORF">D6C90_02428</name>
    <name evidence="1" type="ORF">D6D15_07226</name>
</gene>
<reference evidence="4 5" key="1">
    <citation type="submission" date="2018-10" db="EMBL/GenBank/DDBJ databases">
        <title>Fifty Aureobasidium pullulans genomes reveal a recombining polyextremotolerant generalist.</title>
        <authorList>
            <person name="Gostincar C."/>
            <person name="Turk M."/>
            <person name="Zajc J."/>
            <person name="Gunde-Cimerman N."/>
        </authorList>
    </citation>
    <scope>NUCLEOTIDE SEQUENCE [LARGE SCALE GENOMIC DNA]</scope>
    <source>
        <strain evidence="1 4">EXF-10507</strain>
        <strain evidence="3 5">EXF-3380</strain>
        <strain evidence="2 6">EXF-3844</strain>
    </source>
</reference>
<dbReference type="Proteomes" id="UP000304928">
    <property type="component" value="Unassembled WGS sequence"/>
</dbReference>
<dbReference type="Proteomes" id="UP000304947">
    <property type="component" value="Unassembled WGS sequence"/>
</dbReference>
<evidence type="ECO:0000313" key="1">
    <source>
        <dbReference type="EMBL" id="THW86673.1"/>
    </source>
</evidence>
<dbReference type="Proteomes" id="UP000310121">
    <property type="component" value="Unassembled WGS sequence"/>
</dbReference>
<dbReference type="PANTHER" id="PTHR42100">
    <property type="entry name" value="OXIDOREDUCTASE 178 KDA SUBUNIT, PUTATIVE (AFU_ORTHOLOGUE AFUA_8G04320)-RELATED"/>
    <property type="match status" value="1"/>
</dbReference>
<organism evidence="3 5">
    <name type="scientific">Aureobasidium pullulans</name>
    <name type="common">Black yeast</name>
    <name type="synonym">Pullularia pullulans</name>
    <dbReference type="NCBI Taxonomy" id="5580"/>
    <lineage>
        <taxon>Eukaryota</taxon>
        <taxon>Fungi</taxon>
        <taxon>Dikarya</taxon>
        <taxon>Ascomycota</taxon>
        <taxon>Pezizomycotina</taxon>
        <taxon>Dothideomycetes</taxon>
        <taxon>Dothideomycetidae</taxon>
        <taxon>Dothideales</taxon>
        <taxon>Saccotheciaceae</taxon>
        <taxon>Aureobasidium</taxon>
    </lineage>
</organism>
<dbReference type="EMBL" id="QZAR01000144">
    <property type="protein sequence ID" value="THW86673.1"/>
    <property type="molecule type" value="Genomic_DNA"/>
</dbReference>
<evidence type="ECO:0000313" key="6">
    <source>
        <dbReference type="Proteomes" id="UP000310121"/>
    </source>
</evidence>
<protein>
    <recommendedName>
        <fullName evidence="7">NADH-ubiquinone oxidoreductase 17.8 kDa subunit</fullName>
    </recommendedName>
</protein>
<evidence type="ECO:0000313" key="3">
    <source>
        <dbReference type="EMBL" id="TIA73927.1"/>
    </source>
</evidence>